<evidence type="ECO:0000256" key="1">
    <source>
        <dbReference type="ARBA" id="ARBA00004191"/>
    </source>
</evidence>
<evidence type="ECO:0000256" key="4">
    <source>
        <dbReference type="ARBA" id="ARBA00022525"/>
    </source>
</evidence>
<name>A0A6P5YNJ9_DURZI</name>
<sequence>MASSFKDLEPSMAKEQNGGNFLANITKNFVSKKQPVFVMAHSNNVQISGLTFEDSPKMHVAFERSTLIYATKLTIRAPEDSPNTDGIHIQHSTNVSIDHSIIQTGDDCISIGDGSKYLNISNINCGPGHRISIGSLGIKGKTEETEFGGHGYARYIKFERIISYGATRPTIVDQYYCPHKHSAAEVSNVAYSYIHGTSHKEIARELACSESTPCKNITMKDINLRNKNEEESTSSYCLNVEGFRNARVNPNVYCLQQDE</sequence>
<evidence type="ECO:0000256" key="2">
    <source>
        <dbReference type="ARBA" id="ARBA00008834"/>
    </source>
</evidence>
<keyword evidence="9" id="KW-1185">Reference proteome</keyword>
<dbReference type="GeneID" id="111293405"/>
<evidence type="ECO:0000256" key="8">
    <source>
        <dbReference type="RuleBase" id="RU361169"/>
    </source>
</evidence>
<keyword evidence="4" id="KW-0964">Secreted</keyword>
<dbReference type="OrthoDB" id="187139at2759"/>
<reference evidence="10" key="1">
    <citation type="submission" date="2025-08" db="UniProtKB">
        <authorList>
            <consortium name="RefSeq"/>
        </authorList>
    </citation>
    <scope>IDENTIFICATION</scope>
    <source>
        <tissue evidence="10">Fruit stalk</tissue>
    </source>
</reference>
<evidence type="ECO:0000256" key="7">
    <source>
        <dbReference type="ARBA" id="ARBA00023316"/>
    </source>
</evidence>
<keyword evidence="7" id="KW-0961">Cell wall biogenesis/degradation</keyword>
<keyword evidence="3" id="KW-0134">Cell wall</keyword>
<evidence type="ECO:0000256" key="6">
    <source>
        <dbReference type="ARBA" id="ARBA00023295"/>
    </source>
</evidence>
<evidence type="ECO:0000256" key="3">
    <source>
        <dbReference type="ARBA" id="ARBA00022512"/>
    </source>
</evidence>
<dbReference type="InterPro" id="IPR011050">
    <property type="entry name" value="Pectin_lyase_fold/virulence"/>
</dbReference>
<dbReference type="GO" id="GO:0004650">
    <property type="term" value="F:polygalacturonase activity"/>
    <property type="evidence" value="ECO:0007669"/>
    <property type="project" value="InterPro"/>
</dbReference>
<dbReference type="Gene3D" id="2.160.20.10">
    <property type="entry name" value="Single-stranded right-handed beta-helix, Pectin lyase-like"/>
    <property type="match status" value="1"/>
</dbReference>
<proteinExistence type="inferred from homology"/>
<dbReference type="GO" id="GO:0071555">
    <property type="term" value="P:cell wall organization"/>
    <property type="evidence" value="ECO:0007669"/>
    <property type="project" value="UniProtKB-KW"/>
</dbReference>
<evidence type="ECO:0000313" key="9">
    <source>
        <dbReference type="Proteomes" id="UP000515121"/>
    </source>
</evidence>
<comment type="subcellular location">
    <subcellularLocation>
        <location evidence="1">Secreted</location>
        <location evidence="1">Cell wall</location>
    </subcellularLocation>
</comment>
<accession>A0A6P5YNJ9</accession>
<protein>
    <submittedName>
        <fullName evidence="10">Polygalacturonase-like</fullName>
    </submittedName>
</protein>
<keyword evidence="5 8" id="KW-0378">Hydrolase</keyword>
<dbReference type="Pfam" id="PF00295">
    <property type="entry name" value="Glyco_hydro_28"/>
    <property type="match status" value="1"/>
</dbReference>
<evidence type="ECO:0000313" key="10">
    <source>
        <dbReference type="RefSeq" id="XP_022741887.1"/>
    </source>
</evidence>
<dbReference type="PANTHER" id="PTHR31375">
    <property type="match status" value="1"/>
</dbReference>
<gene>
    <name evidence="10" type="primary">LOC111293405</name>
</gene>
<evidence type="ECO:0000256" key="5">
    <source>
        <dbReference type="ARBA" id="ARBA00022801"/>
    </source>
</evidence>
<dbReference type="Proteomes" id="UP000515121">
    <property type="component" value="Unplaced"/>
</dbReference>
<dbReference type="KEGG" id="dzi:111293405"/>
<keyword evidence="6 8" id="KW-0326">Glycosidase</keyword>
<comment type="similarity">
    <text evidence="2 8">Belongs to the glycosyl hydrolase 28 family.</text>
</comment>
<dbReference type="SUPFAM" id="SSF51126">
    <property type="entry name" value="Pectin lyase-like"/>
    <property type="match status" value="1"/>
</dbReference>
<dbReference type="GO" id="GO:0005975">
    <property type="term" value="P:carbohydrate metabolic process"/>
    <property type="evidence" value="ECO:0007669"/>
    <property type="project" value="InterPro"/>
</dbReference>
<dbReference type="InterPro" id="IPR000743">
    <property type="entry name" value="Glyco_hydro_28"/>
</dbReference>
<dbReference type="AlphaFoldDB" id="A0A6P5YNJ9"/>
<dbReference type="RefSeq" id="XP_022741887.1">
    <property type="nucleotide sequence ID" value="XM_022886152.1"/>
</dbReference>
<dbReference type="InterPro" id="IPR012334">
    <property type="entry name" value="Pectin_lyas_fold"/>
</dbReference>
<organism evidence="9 10">
    <name type="scientific">Durio zibethinus</name>
    <name type="common">Durian</name>
    <dbReference type="NCBI Taxonomy" id="66656"/>
    <lineage>
        <taxon>Eukaryota</taxon>
        <taxon>Viridiplantae</taxon>
        <taxon>Streptophyta</taxon>
        <taxon>Embryophyta</taxon>
        <taxon>Tracheophyta</taxon>
        <taxon>Spermatophyta</taxon>
        <taxon>Magnoliopsida</taxon>
        <taxon>eudicotyledons</taxon>
        <taxon>Gunneridae</taxon>
        <taxon>Pentapetalae</taxon>
        <taxon>rosids</taxon>
        <taxon>malvids</taxon>
        <taxon>Malvales</taxon>
        <taxon>Malvaceae</taxon>
        <taxon>Helicteroideae</taxon>
        <taxon>Durio</taxon>
    </lineage>
</organism>